<proteinExistence type="predicted"/>
<organism evidence="1 2">
    <name type="scientific">Naganishia adeliensis</name>
    <dbReference type="NCBI Taxonomy" id="92952"/>
    <lineage>
        <taxon>Eukaryota</taxon>
        <taxon>Fungi</taxon>
        <taxon>Dikarya</taxon>
        <taxon>Basidiomycota</taxon>
        <taxon>Agaricomycotina</taxon>
        <taxon>Tremellomycetes</taxon>
        <taxon>Filobasidiales</taxon>
        <taxon>Filobasidiaceae</taxon>
        <taxon>Naganishia</taxon>
    </lineage>
</organism>
<reference evidence="1" key="1">
    <citation type="submission" date="2023-04" db="EMBL/GenBank/DDBJ databases">
        <title>Draft Genome sequencing of Naganishia species isolated from polar environments using Oxford Nanopore Technology.</title>
        <authorList>
            <person name="Leo P."/>
            <person name="Venkateswaran K."/>
        </authorList>
    </citation>
    <scope>NUCLEOTIDE SEQUENCE</scope>
    <source>
        <strain evidence="1">MNA-CCFEE 5262</strain>
    </source>
</reference>
<keyword evidence="2" id="KW-1185">Reference proteome</keyword>
<dbReference type="Proteomes" id="UP001230649">
    <property type="component" value="Unassembled WGS sequence"/>
</dbReference>
<name>A0ACC2WBA7_9TREE</name>
<evidence type="ECO:0000313" key="2">
    <source>
        <dbReference type="Proteomes" id="UP001230649"/>
    </source>
</evidence>
<accession>A0ACC2WBA7</accession>
<evidence type="ECO:0000313" key="1">
    <source>
        <dbReference type="EMBL" id="KAJ9108663.1"/>
    </source>
</evidence>
<protein>
    <submittedName>
        <fullName evidence="1">Uncharacterized protein</fullName>
    </submittedName>
</protein>
<gene>
    <name evidence="1" type="ORF">QFC20_003362</name>
</gene>
<dbReference type="EMBL" id="JASBWS010000030">
    <property type="protein sequence ID" value="KAJ9108663.1"/>
    <property type="molecule type" value="Genomic_DNA"/>
</dbReference>
<sequence>MSAVNTTGFSEDELPMLAVRRARKLSEQERQQALRKRAAGESAATTANASNSLSAAFTRSFLLLLGIYFKRPSRLFRPSRVDTLATLRQLAMSSHQTLSPAFIRALIKDKGVCSPSYGRLTLTRIPQPMAIIHSILPPLMINTALGTILFTSHSFFCYLLSRLDYFAPRESQAEISLHLKTPGGSPLSDRQREAVASAIQNGEEESNHHEGVPEWFSFGAEDQIMFMEAIHRLPHPTLMSAVAGAAAGVLQAIIFAPIENAVKLLQRGTTSWLEAFSRVFGYPPKAHLHTVNTIGIPKSTQDVKNFLGIGEGFWRAWQGVRWVIARDAVGYGLFFASFDLSRRAGLAVKAWLTPIEKRTLSPKIAADTMNAEPLAPTSARIAQALCLVTGGISASFLAEFVGRPIRRIEDLYKAKERQATGLHFASRPTRGAVKPFSAGSDRIVMNTLREHGVSWFFRSPAEYQGPVARQEANKTGQTVLKRTTIGARLQRFGWRLIGVGPWGFGFVVFAYLGGEI</sequence>
<comment type="caution">
    <text evidence="1">The sequence shown here is derived from an EMBL/GenBank/DDBJ whole genome shotgun (WGS) entry which is preliminary data.</text>
</comment>